<feature type="domain" description="Nudix hydrolase" evidence="3">
    <location>
        <begin position="40"/>
        <end position="172"/>
    </location>
</feature>
<dbReference type="Pfam" id="PF00293">
    <property type="entry name" value="NUDIX"/>
    <property type="match status" value="1"/>
</dbReference>
<reference evidence="4 5" key="1">
    <citation type="journal article" date="2019" name="Nat. Microbiol.">
        <title>Mediterranean grassland soil C-N compound turnover is dependent on rainfall and depth, and is mediated by genomically divergent microorganisms.</title>
        <authorList>
            <person name="Diamond S."/>
            <person name="Andeer P.F."/>
            <person name="Li Z."/>
            <person name="Crits-Christoph A."/>
            <person name="Burstein D."/>
            <person name="Anantharaman K."/>
            <person name="Lane K.R."/>
            <person name="Thomas B.C."/>
            <person name="Pan C."/>
            <person name="Northen T.R."/>
            <person name="Banfield J.F."/>
        </authorList>
    </citation>
    <scope>NUCLEOTIDE SEQUENCE [LARGE SCALE GENOMIC DNA]</scope>
    <source>
        <strain evidence="4">NP_2</strain>
    </source>
</reference>
<dbReference type="GO" id="GO:0016787">
    <property type="term" value="F:hydrolase activity"/>
    <property type="evidence" value="ECO:0007669"/>
    <property type="project" value="UniProtKB-KW"/>
</dbReference>
<keyword evidence="2 4" id="KW-0378">Hydrolase</keyword>
<dbReference type="PANTHER" id="PTHR43046">
    <property type="entry name" value="GDP-MANNOSE MANNOSYL HYDROLASE"/>
    <property type="match status" value="1"/>
</dbReference>
<evidence type="ECO:0000259" key="3">
    <source>
        <dbReference type="PROSITE" id="PS51462"/>
    </source>
</evidence>
<dbReference type="AlphaFoldDB" id="A0A537LID4"/>
<organism evidence="4 5">
    <name type="scientific">Candidatus Segetimicrobium genomatis</name>
    <dbReference type="NCBI Taxonomy" id="2569760"/>
    <lineage>
        <taxon>Bacteria</taxon>
        <taxon>Bacillati</taxon>
        <taxon>Candidatus Sysuimicrobiota</taxon>
        <taxon>Candidatus Sysuimicrobiia</taxon>
        <taxon>Candidatus Sysuimicrobiales</taxon>
        <taxon>Candidatus Segetimicrobiaceae</taxon>
        <taxon>Candidatus Segetimicrobium</taxon>
    </lineage>
</organism>
<dbReference type="EMBL" id="VBAJ01000151">
    <property type="protein sequence ID" value="TMJ07781.1"/>
    <property type="molecule type" value="Genomic_DNA"/>
</dbReference>
<sequence length="198" mass="22053">MSTTFPPYVERQLKLLATRTTLYRSIDLGINKFAHPDGTGGRAHEVCMVFRRPGGDVLTFRKTFYPPGVYRLPTGGILPGEGIVDALTREAKEETGLSGDPHRLLAVVGYRAGEAGQHPSTYTFAFLLDDVRAAPVAVDPQEQVEDFQWVDVDQLPRMADVLARLGTTWSPDLEGTWGDWGRFRAAIHTVIWEALQER</sequence>
<dbReference type="Proteomes" id="UP000318661">
    <property type="component" value="Unassembled WGS sequence"/>
</dbReference>
<dbReference type="CDD" id="cd02883">
    <property type="entry name" value="NUDIX_Hydrolase"/>
    <property type="match status" value="1"/>
</dbReference>
<dbReference type="PROSITE" id="PS51462">
    <property type="entry name" value="NUDIX"/>
    <property type="match status" value="1"/>
</dbReference>
<dbReference type="InterPro" id="IPR000086">
    <property type="entry name" value="NUDIX_hydrolase_dom"/>
</dbReference>
<evidence type="ECO:0000256" key="2">
    <source>
        <dbReference type="ARBA" id="ARBA00022801"/>
    </source>
</evidence>
<gene>
    <name evidence="4" type="ORF">E6G99_05820</name>
</gene>
<dbReference type="InterPro" id="IPR020084">
    <property type="entry name" value="NUDIX_hydrolase_CS"/>
</dbReference>
<proteinExistence type="predicted"/>
<dbReference type="InterPro" id="IPR015797">
    <property type="entry name" value="NUDIX_hydrolase-like_dom_sf"/>
</dbReference>
<comment type="cofactor">
    <cofactor evidence="1">
        <name>Mg(2+)</name>
        <dbReference type="ChEBI" id="CHEBI:18420"/>
    </cofactor>
</comment>
<evidence type="ECO:0000313" key="5">
    <source>
        <dbReference type="Proteomes" id="UP000318661"/>
    </source>
</evidence>
<dbReference type="PROSITE" id="PS00893">
    <property type="entry name" value="NUDIX_BOX"/>
    <property type="match status" value="1"/>
</dbReference>
<evidence type="ECO:0000313" key="4">
    <source>
        <dbReference type="EMBL" id="TMJ07781.1"/>
    </source>
</evidence>
<name>A0A537LID4_9BACT</name>
<dbReference type="PANTHER" id="PTHR43046:SF14">
    <property type="entry name" value="MUTT_NUDIX FAMILY PROTEIN"/>
    <property type="match status" value="1"/>
</dbReference>
<dbReference type="Gene3D" id="3.90.79.10">
    <property type="entry name" value="Nucleoside Triphosphate Pyrophosphohydrolase"/>
    <property type="match status" value="1"/>
</dbReference>
<evidence type="ECO:0000256" key="1">
    <source>
        <dbReference type="ARBA" id="ARBA00001946"/>
    </source>
</evidence>
<accession>A0A537LID4</accession>
<dbReference type="SUPFAM" id="SSF55811">
    <property type="entry name" value="Nudix"/>
    <property type="match status" value="1"/>
</dbReference>
<protein>
    <submittedName>
        <fullName evidence="4">NUDIX hydrolase</fullName>
    </submittedName>
</protein>
<comment type="caution">
    <text evidence="4">The sequence shown here is derived from an EMBL/GenBank/DDBJ whole genome shotgun (WGS) entry which is preliminary data.</text>
</comment>